<feature type="chain" id="PRO_5016119136" evidence="2">
    <location>
        <begin position="25"/>
        <end position="303"/>
    </location>
</feature>
<reference evidence="3 4" key="1">
    <citation type="submission" date="2017-08" db="EMBL/GenBank/DDBJ databases">
        <title>Infants hospitalized years apart are colonized by the same room-sourced microbial strains.</title>
        <authorList>
            <person name="Brooks B."/>
            <person name="Olm M.R."/>
            <person name="Firek B.A."/>
            <person name="Baker R."/>
            <person name="Thomas B.C."/>
            <person name="Morowitz M.J."/>
            <person name="Banfield J.F."/>
        </authorList>
    </citation>
    <scope>NUCLEOTIDE SEQUENCE [LARGE SCALE GENOMIC DNA]</scope>
    <source>
        <strain evidence="3">S2_018_000_R2_104</strain>
    </source>
</reference>
<comment type="caution">
    <text evidence="3">The sequence shown here is derived from an EMBL/GenBank/DDBJ whole genome shotgun (WGS) entry which is preliminary data.</text>
</comment>
<accession>A0A2W5A1L2</accession>
<feature type="compositionally biased region" description="Low complexity" evidence="1">
    <location>
        <begin position="214"/>
        <end position="226"/>
    </location>
</feature>
<evidence type="ECO:0000313" key="3">
    <source>
        <dbReference type="EMBL" id="PZO88410.1"/>
    </source>
</evidence>
<keyword evidence="2" id="KW-0732">Signal</keyword>
<dbReference type="EMBL" id="QFNK01000018">
    <property type="protein sequence ID" value="PZO88410.1"/>
    <property type="molecule type" value="Genomic_DNA"/>
</dbReference>
<evidence type="ECO:0000256" key="2">
    <source>
        <dbReference type="SAM" id="SignalP"/>
    </source>
</evidence>
<feature type="signal peptide" evidence="2">
    <location>
        <begin position="1"/>
        <end position="24"/>
    </location>
</feature>
<proteinExistence type="predicted"/>
<feature type="compositionally biased region" description="Pro residues" evidence="1">
    <location>
        <begin position="203"/>
        <end position="213"/>
    </location>
</feature>
<evidence type="ECO:0000313" key="4">
    <source>
        <dbReference type="Proteomes" id="UP000249557"/>
    </source>
</evidence>
<feature type="region of interest" description="Disordered" evidence="1">
    <location>
        <begin position="196"/>
        <end position="232"/>
    </location>
</feature>
<dbReference type="AlphaFoldDB" id="A0A2W5A1L2"/>
<name>A0A2W5A1L2_9BACT</name>
<gene>
    <name evidence="3" type="ORF">DI626_01795</name>
</gene>
<sequence>MSHALKAGFLLTACMLVMPVDARAGFEFVPTTRAPAQAAAPAMDAPMPVAQAPEVIAEPLAPADPVLSRTVSQPMQETYVRRQGRTIPLKAPANEPYDSAGLLAATTQAAPVSVAPQSPYTNMHRPAAAPSMDNERLVINPYPLRDRGVSQADTYGMDAVTTQDAHILSVPAGLSPMPASAGVMAPLPSAAPAPIQISNTPRAPQPGPAPLMPPQQQAAPVQPQTQSGFADAVGFGRDLPLPLALSQIVPPGYSYAFAQNIDAGVNVSWQGGKPWNAVLDEMLAPSGMRAVIQGNQVTIVKAA</sequence>
<evidence type="ECO:0000256" key="1">
    <source>
        <dbReference type="SAM" id="MobiDB-lite"/>
    </source>
</evidence>
<dbReference type="Proteomes" id="UP000249557">
    <property type="component" value="Unassembled WGS sequence"/>
</dbReference>
<organism evidence="3 4">
    <name type="scientific">Micavibrio aeruginosavorus</name>
    <dbReference type="NCBI Taxonomy" id="349221"/>
    <lineage>
        <taxon>Bacteria</taxon>
        <taxon>Pseudomonadati</taxon>
        <taxon>Bdellovibrionota</taxon>
        <taxon>Bdellovibrionia</taxon>
        <taxon>Bdellovibrionales</taxon>
        <taxon>Pseudobdellovibrionaceae</taxon>
        <taxon>Micavibrio</taxon>
    </lineage>
</organism>
<protein>
    <submittedName>
        <fullName evidence="3">Uncharacterized protein</fullName>
    </submittedName>
</protein>